<dbReference type="GeneID" id="9595864"/>
<dbReference type="OMA" id="PIHIVFQ"/>
<sequence length="82" mass="9172">AESLIVIAPHGIQLETCRGFPSMVLQRTRRFVPASALDTVIINEALWRWNVRYYLALLSTSDQGKPTLHVAFEVGIPAYACK</sequence>
<gene>
    <name evidence="2" type="ORF">SCHCODRAFT_50713</name>
</gene>
<dbReference type="Proteomes" id="UP000007431">
    <property type="component" value="Unassembled WGS sequence"/>
</dbReference>
<dbReference type="OrthoDB" id="6256716at2759"/>
<dbReference type="InterPro" id="IPR019328">
    <property type="entry name" value="PIGH-H_dom"/>
</dbReference>
<proteinExistence type="predicted"/>
<organism evidence="3">
    <name type="scientific">Schizophyllum commune (strain H4-8 / FGSC 9210)</name>
    <name type="common">Split gill fungus</name>
    <dbReference type="NCBI Taxonomy" id="578458"/>
    <lineage>
        <taxon>Eukaryota</taxon>
        <taxon>Fungi</taxon>
        <taxon>Dikarya</taxon>
        <taxon>Basidiomycota</taxon>
        <taxon>Agaricomycotina</taxon>
        <taxon>Agaricomycetes</taxon>
        <taxon>Agaricomycetidae</taxon>
        <taxon>Agaricales</taxon>
        <taxon>Schizophyllaceae</taxon>
        <taxon>Schizophyllum</taxon>
    </lineage>
</organism>
<evidence type="ECO:0000313" key="2">
    <source>
        <dbReference type="EMBL" id="EFJ01102.1"/>
    </source>
</evidence>
<dbReference type="HOGENOM" id="CLU_2564782_0_0_1"/>
<dbReference type="EMBL" id="GL377303">
    <property type="protein sequence ID" value="EFJ01102.1"/>
    <property type="molecule type" value="Genomic_DNA"/>
</dbReference>
<keyword evidence="3" id="KW-1185">Reference proteome</keyword>
<evidence type="ECO:0000259" key="1">
    <source>
        <dbReference type="Pfam" id="PF10181"/>
    </source>
</evidence>
<dbReference type="eggNOG" id="KOG4551">
    <property type="taxonomic scope" value="Eukaryota"/>
</dbReference>
<feature type="non-terminal residue" evidence="2">
    <location>
        <position position="1"/>
    </location>
</feature>
<dbReference type="KEGG" id="scm:SCHCO_01168504"/>
<dbReference type="InParanoid" id="D8PWV9"/>
<name>D8PWV9_SCHCM</name>
<dbReference type="Pfam" id="PF10181">
    <property type="entry name" value="PIG-H"/>
    <property type="match status" value="1"/>
</dbReference>
<dbReference type="VEuPathDB" id="FungiDB:SCHCODRAFT_01168504"/>
<reference evidence="2 3" key="1">
    <citation type="journal article" date="2010" name="Nat. Biotechnol.">
        <title>Genome sequence of the model mushroom Schizophyllum commune.</title>
        <authorList>
            <person name="Ohm R.A."/>
            <person name="de Jong J.F."/>
            <person name="Lugones L.G."/>
            <person name="Aerts A."/>
            <person name="Kothe E."/>
            <person name="Stajich J.E."/>
            <person name="de Vries R.P."/>
            <person name="Record E."/>
            <person name="Levasseur A."/>
            <person name="Baker S.E."/>
            <person name="Bartholomew K.A."/>
            <person name="Coutinho P.M."/>
            <person name="Erdmann S."/>
            <person name="Fowler T.J."/>
            <person name="Gathman A.C."/>
            <person name="Lombard V."/>
            <person name="Henrissat B."/>
            <person name="Knabe N."/>
            <person name="Kuees U."/>
            <person name="Lilly W.W."/>
            <person name="Lindquist E."/>
            <person name="Lucas S."/>
            <person name="Magnuson J.K."/>
            <person name="Piumi F."/>
            <person name="Raudaskoski M."/>
            <person name="Salamov A."/>
            <person name="Schmutz J."/>
            <person name="Schwarze F.W.M.R."/>
            <person name="vanKuyk P.A."/>
            <person name="Horton J.S."/>
            <person name="Grigoriev I.V."/>
            <person name="Woesten H.A.B."/>
        </authorList>
    </citation>
    <scope>NUCLEOTIDE SEQUENCE [LARGE SCALE GENOMIC DNA]</scope>
    <source>
        <strain evidence="3">H4-8 / FGSC 9210</strain>
    </source>
</reference>
<dbReference type="STRING" id="578458.D8PWV9"/>
<protein>
    <recommendedName>
        <fullName evidence="1">Phosphatidylinositol N-acetylglucosaminyltransferase subunit H conserved domain-containing protein</fullName>
    </recommendedName>
</protein>
<feature type="domain" description="Phosphatidylinositol N-acetylglucosaminyltransferase subunit H conserved" evidence="1">
    <location>
        <begin position="3"/>
        <end position="73"/>
    </location>
</feature>
<dbReference type="AlphaFoldDB" id="D8PWV9"/>
<evidence type="ECO:0000313" key="3">
    <source>
        <dbReference type="Proteomes" id="UP000007431"/>
    </source>
</evidence>
<accession>D8PWV9</accession>